<accession>A0A3A1N7D0</accession>
<evidence type="ECO:0000313" key="5">
    <source>
        <dbReference type="EMBL" id="RIV34841.1"/>
    </source>
</evidence>
<evidence type="ECO:0000256" key="1">
    <source>
        <dbReference type="PROSITE-ProRule" id="PRU00339"/>
    </source>
</evidence>
<name>A0A3A1N7D0_9FLAO</name>
<dbReference type="SUPFAM" id="SSF48452">
    <property type="entry name" value="TPR-like"/>
    <property type="match status" value="1"/>
</dbReference>
<dbReference type="Gene3D" id="2.30.30.40">
    <property type="entry name" value="SH3 Domains"/>
    <property type="match status" value="1"/>
</dbReference>
<dbReference type="SMART" id="SM00028">
    <property type="entry name" value="TPR"/>
    <property type="match status" value="2"/>
</dbReference>
<sequence length="254" mass="29335">MTMKKIILLLSLLSFSFGFSQNKVLFNEATELYNNGEYSAAIENYEQIIENGEHSASLYFNLGNCYYKLNSIGPSIYYYEKALLLSPNNKEIQNNLRFSQNMRLDAIEEMPKTELSRIYNVIVGMFSSDQWAYFAVGFVFLFVLAYMAYYFLRSANQKRATFISSILSLVLGVVCILMAYLNYQRYKKDDPAIIFSKEVKVNSEPNNNSSTIFTIHEGTKVNVLDKLDDWKRIRIADGQTGWLKDGNVRKIKDF</sequence>
<keyword evidence="2" id="KW-0472">Membrane</keyword>
<keyword evidence="6" id="KW-1185">Reference proteome</keyword>
<dbReference type="PROSITE" id="PS50293">
    <property type="entry name" value="TPR_REGION"/>
    <property type="match status" value="1"/>
</dbReference>
<organism evidence="5 6">
    <name type="scientific">Flagellimonas lutimaris</name>
    <dbReference type="NCBI Taxonomy" id="475082"/>
    <lineage>
        <taxon>Bacteria</taxon>
        <taxon>Pseudomonadati</taxon>
        <taxon>Bacteroidota</taxon>
        <taxon>Flavobacteriia</taxon>
        <taxon>Flavobacteriales</taxon>
        <taxon>Flavobacteriaceae</taxon>
        <taxon>Flagellimonas</taxon>
    </lineage>
</organism>
<dbReference type="InterPro" id="IPR019734">
    <property type="entry name" value="TPR_rpt"/>
</dbReference>
<dbReference type="Proteomes" id="UP000266067">
    <property type="component" value="Unassembled WGS sequence"/>
</dbReference>
<dbReference type="InterPro" id="IPR003646">
    <property type="entry name" value="SH3-like_bac-type"/>
</dbReference>
<protein>
    <submittedName>
        <fullName evidence="5">Tetratricopeptide repeat protein</fullName>
    </submittedName>
</protein>
<feature type="repeat" description="TPR" evidence="1">
    <location>
        <begin position="56"/>
        <end position="89"/>
    </location>
</feature>
<dbReference type="Pfam" id="PF08239">
    <property type="entry name" value="SH3_3"/>
    <property type="match status" value="1"/>
</dbReference>
<reference evidence="5 6" key="1">
    <citation type="submission" date="2018-08" db="EMBL/GenBank/DDBJ databases">
        <title>Proposal of Muricauda 72 sp.nov. and Muricauda NH166 sp.nov., isolated from seawater.</title>
        <authorList>
            <person name="Cheng H."/>
            <person name="Wu Y.-H."/>
            <person name="Guo L.-L."/>
            <person name="Xu X.-W."/>
        </authorList>
    </citation>
    <scope>NUCLEOTIDE SEQUENCE [LARGE SCALE GENOMIC DNA]</scope>
    <source>
        <strain evidence="5 6">KCTC 22173</strain>
    </source>
</reference>
<comment type="caution">
    <text evidence="5">The sequence shown here is derived from an EMBL/GenBank/DDBJ whole genome shotgun (WGS) entry which is preliminary data.</text>
</comment>
<feature type="chain" id="PRO_5017182931" evidence="3">
    <location>
        <begin position="21"/>
        <end position="254"/>
    </location>
</feature>
<dbReference type="PROSITE" id="PS50005">
    <property type="entry name" value="TPR"/>
    <property type="match status" value="1"/>
</dbReference>
<gene>
    <name evidence="5" type="ORF">D2V08_05560</name>
</gene>
<evidence type="ECO:0000313" key="6">
    <source>
        <dbReference type="Proteomes" id="UP000266067"/>
    </source>
</evidence>
<dbReference type="EMBL" id="QXFH01000070">
    <property type="protein sequence ID" value="RIV34841.1"/>
    <property type="molecule type" value="Genomic_DNA"/>
</dbReference>
<dbReference type="SMART" id="SM00287">
    <property type="entry name" value="SH3b"/>
    <property type="match status" value="1"/>
</dbReference>
<keyword evidence="3" id="KW-0732">Signal</keyword>
<dbReference type="OrthoDB" id="9776208at2"/>
<dbReference type="Gene3D" id="1.25.40.10">
    <property type="entry name" value="Tetratricopeptide repeat domain"/>
    <property type="match status" value="1"/>
</dbReference>
<evidence type="ECO:0000256" key="3">
    <source>
        <dbReference type="SAM" id="SignalP"/>
    </source>
</evidence>
<keyword evidence="2" id="KW-0812">Transmembrane</keyword>
<feature type="domain" description="SH3b" evidence="4">
    <location>
        <begin position="189"/>
        <end position="251"/>
    </location>
</feature>
<feature type="transmembrane region" description="Helical" evidence="2">
    <location>
        <begin position="131"/>
        <end position="152"/>
    </location>
</feature>
<dbReference type="InterPro" id="IPR011990">
    <property type="entry name" value="TPR-like_helical_dom_sf"/>
</dbReference>
<proteinExistence type="predicted"/>
<dbReference type="AlphaFoldDB" id="A0A3A1N7D0"/>
<keyword evidence="1" id="KW-0802">TPR repeat</keyword>
<evidence type="ECO:0000259" key="4">
    <source>
        <dbReference type="SMART" id="SM00287"/>
    </source>
</evidence>
<keyword evidence="2" id="KW-1133">Transmembrane helix</keyword>
<evidence type="ECO:0000256" key="2">
    <source>
        <dbReference type="SAM" id="Phobius"/>
    </source>
</evidence>
<feature type="signal peptide" evidence="3">
    <location>
        <begin position="1"/>
        <end position="20"/>
    </location>
</feature>
<feature type="transmembrane region" description="Helical" evidence="2">
    <location>
        <begin position="159"/>
        <end position="181"/>
    </location>
</feature>
<dbReference type="Pfam" id="PF00515">
    <property type="entry name" value="TPR_1"/>
    <property type="match status" value="1"/>
</dbReference>